<accession>A0AAV8TPI1</accession>
<evidence type="ECO:0000256" key="6">
    <source>
        <dbReference type="ARBA" id="ARBA00022989"/>
    </source>
</evidence>
<feature type="transmembrane region" description="Helical" evidence="10">
    <location>
        <begin position="89"/>
        <end position="110"/>
    </location>
</feature>
<dbReference type="EMBL" id="JAIWQS010000004">
    <property type="protein sequence ID" value="KAJ8768054.1"/>
    <property type="molecule type" value="Genomic_DNA"/>
</dbReference>
<sequence length="284" mass="32776">MEFIFSTIKHWSEDHLKSNPFFSKLEYLLVSQPKILNFSWKQGHNFGSSPFFVVSVVFSYLSLTFLLSLTPLPSAGPHLLRPIKVLHSLLLLSFSSLMVLGCCLSILFHAPTLHYIICLPINTYPKGPLFFWAYVFYMSKIYEFMDTLLIILSNSRRRLTFLHLYHHATVVIMCYISLNTSQSMFPAVIITNASVHVIMYYYYLLCALGSRPSWKKRVTDCQITQFFASFGIMVVIFYYHLTGEGCSGIWSWCFDAVFISTLLVLFLDFHSKNYSSNTTKVKDT</sequence>
<comment type="subcellular location">
    <subcellularLocation>
        <location evidence="1">Membrane</location>
        <topology evidence="1">Multi-pass membrane protein</topology>
    </subcellularLocation>
</comment>
<feature type="transmembrane region" description="Helical" evidence="10">
    <location>
        <begin position="130"/>
        <end position="152"/>
    </location>
</feature>
<evidence type="ECO:0000256" key="9">
    <source>
        <dbReference type="ARBA" id="ARBA00023160"/>
    </source>
</evidence>
<keyword evidence="4 10" id="KW-0812">Transmembrane</keyword>
<dbReference type="Proteomes" id="UP001159364">
    <property type="component" value="Linkage Group LG04"/>
</dbReference>
<evidence type="ECO:0000256" key="3">
    <source>
        <dbReference type="ARBA" id="ARBA00022679"/>
    </source>
</evidence>
<keyword evidence="6 10" id="KW-1133">Transmembrane helix</keyword>
<evidence type="ECO:0000256" key="5">
    <source>
        <dbReference type="ARBA" id="ARBA00022832"/>
    </source>
</evidence>
<proteinExistence type="predicted"/>
<reference evidence="11 12" key="1">
    <citation type="submission" date="2021-09" db="EMBL/GenBank/DDBJ databases">
        <title>Genomic insights and catalytic innovation underlie evolution of tropane alkaloids biosynthesis.</title>
        <authorList>
            <person name="Wang Y.-J."/>
            <person name="Tian T."/>
            <person name="Huang J.-P."/>
            <person name="Huang S.-X."/>
        </authorList>
    </citation>
    <scope>NUCLEOTIDE SEQUENCE [LARGE SCALE GENOMIC DNA]</scope>
    <source>
        <strain evidence="11">KIB-2018</strain>
        <tissue evidence="11">Leaf</tissue>
    </source>
</reference>
<dbReference type="GO" id="GO:0005789">
    <property type="term" value="C:endoplasmic reticulum membrane"/>
    <property type="evidence" value="ECO:0007669"/>
    <property type="project" value="TreeGrafter"/>
</dbReference>
<dbReference type="PANTHER" id="PTHR11157">
    <property type="entry name" value="FATTY ACID ACYL TRANSFERASE-RELATED"/>
    <property type="match status" value="1"/>
</dbReference>
<dbReference type="Pfam" id="PF01151">
    <property type="entry name" value="ELO"/>
    <property type="match status" value="1"/>
</dbReference>
<organism evidence="11 12">
    <name type="scientific">Erythroxylum novogranatense</name>
    <dbReference type="NCBI Taxonomy" id="1862640"/>
    <lineage>
        <taxon>Eukaryota</taxon>
        <taxon>Viridiplantae</taxon>
        <taxon>Streptophyta</taxon>
        <taxon>Embryophyta</taxon>
        <taxon>Tracheophyta</taxon>
        <taxon>Spermatophyta</taxon>
        <taxon>Magnoliopsida</taxon>
        <taxon>eudicotyledons</taxon>
        <taxon>Gunneridae</taxon>
        <taxon>Pentapetalae</taxon>
        <taxon>rosids</taxon>
        <taxon>fabids</taxon>
        <taxon>Malpighiales</taxon>
        <taxon>Erythroxylaceae</taxon>
        <taxon>Erythroxylum</taxon>
    </lineage>
</organism>
<dbReference type="GO" id="GO:0042761">
    <property type="term" value="P:very long-chain fatty acid biosynthetic process"/>
    <property type="evidence" value="ECO:0007669"/>
    <property type="project" value="TreeGrafter"/>
</dbReference>
<protein>
    <recommendedName>
        <fullName evidence="13">Very-long-chain 3-oxoacyl-CoA synthase</fullName>
    </recommendedName>
</protein>
<feature type="transmembrane region" description="Helical" evidence="10">
    <location>
        <begin position="223"/>
        <end position="241"/>
    </location>
</feature>
<dbReference type="InterPro" id="IPR002076">
    <property type="entry name" value="ELO_fam"/>
</dbReference>
<keyword evidence="12" id="KW-1185">Reference proteome</keyword>
<dbReference type="GO" id="GO:0034625">
    <property type="term" value="P:fatty acid elongation, monounsaturated fatty acid"/>
    <property type="evidence" value="ECO:0007669"/>
    <property type="project" value="TreeGrafter"/>
</dbReference>
<feature type="transmembrane region" description="Helical" evidence="10">
    <location>
        <begin position="184"/>
        <end position="203"/>
    </location>
</feature>
<keyword evidence="5" id="KW-0276">Fatty acid metabolism</keyword>
<feature type="transmembrane region" description="Helical" evidence="10">
    <location>
        <begin position="49"/>
        <end position="69"/>
    </location>
</feature>
<dbReference type="GO" id="GO:0019367">
    <property type="term" value="P:fatty acid elongation, saturated fatty acid"/>
    <property type="evidence" value="ECO:0007669"/>
    <property type="project" value="TreeGrafter"/>
</dbReference>
<evidence type="ECO:0000256" key="2">
    <source>
        <dbReference type="ARBA" id="ARBA00022516"/>
    </source>
</evidence>
<evidence type="ECO:0008006" key="13">
    <source>
        <dbReference type="Google" id="ProtNLM"/>
    </source>
</evidence>
<name>A0AAV8TPI1_9ROSI</name>
<evidence type="ECO:0000256" key="1">
    <source>
        <dbReference type="ARBA" id="ARBA00004141"/>
    </source>
</evidence>
<evidence type="ECO:0000256" key="7">
    <source>
        <dbReference type="ARBA" id="ARBA00023098"/>
    </source>
</evidence>
<gene>
    <name evidence="11" type="ORF">K2173_020994</name>
</gene>
<dbReference type="PANTHER" id="PTHR11157:SF132">
    <property type="entry name" value="ELONGATION OF FATTY ACIDS PROTEIN 3-LIKE"/>
    <property type="match status" value="1"/>
</dbReference>
<dbReference type="AlphaFoldDB" id="A0AAV8TPI1"/>
<dbReference type="GO" id="GO:0030148">
    <property type="term" value="P:sphingolipid biosynthetic process"/>
    <property type="evidence" value="ECO:0007669"/>
    <property type="project" value="TreeGrafter"/>
</dbReference>
<keyword evidence="7" id="KW-0443">Lipid metabolism</keyword>
<keyword evidence="2" id="KW-0444">Lipid biosynthesis</keyword>
<dbReference type="GO" id="GO:0009922">
    <property type="term" value="F:fatty acid elongase activity"/>
    <property type="evidence" value="ECO:0007669"/>
    <property type="project" value="InterPro"/>
</dbReference>
<evidence type="ECO:0000313" key="11">
    <source>
        <dbReference type="EMBL" id="KAJ8768054.1"/>
    </source>
</evidence>
<keyword evidence="8 10" id="KW-0472">Membrane</keyword>
<feature type="transmembrane region" description="Helical" evidence="10">
    <location>
        <begin position="247"/>
        <end position="267"/>
    </location>
</feature>
<dbReference type="GO" id="GO:0034626">
    <property type="term" value="P:fatty acid elongation, polyunsaturated fatty acid"/>
    <property type="evidence" value="ECO:0007669"/>
    <property type="project" value="TreeGrafter"/>
</dbReference>
<comment type="caution">
    <text evidence="11">The sequence shown here is derived from an EMBL/GenBank/DDBJ whole genome shotgun (WGS) entry which is preliminary data.</text>
</comment>
<keyword evidence="3" id="KW-0808">Transferase</keyword>
<keyword evidence="9" id="KW-0275">Fatty acid biosynthesis</keyword>
<evidence type="ECO:0000256" key="10">
    <source>
        <dbReference type="SAM" id="Phobius"/>
    </source>
</evidence>
<evidence type="ECO:0000256" key="4">
    <source>
        <dbReference type="ARBA" id="ARBA00022692"/>
    </source>
</evidence>
<feature type="transmembrane region" description="Helical" evidence="10">
    <location>
        <begin position="159"/>
        <end position="178"/>
    </location>
</feature>
<evidence type="ECO:0000256" key="8">
    <source>
        <dbReference type="ARBA" id="ARBA00023136"/>
    </source>
</evidence>
<evidence type="ECO:0000313" key="12">
    <source>
        <dbReference type="Proteomes" id="UP001159364"/>
    </source>
</evidence>